<protein>
    <submittedName>
        <fullName evidence="14">HELP domain-containing protein</fullName>
    </submittedName>
</protein>
<feature type="domain" description="EML-like first beta-propeller" evidence="11">
    <location>
        <begin position="616"/>
        <end position="731"/>
    </location>
</feature>
<dbReference type="InterPro" id="IPR050630">
    <property type="entry name" value="WD_repeat_EMAP"/>
</dbReference>
<dbReference type="InterPro" id="IPR055442">
    <property type="entry name" value="Beta-prop_EML-like_2nd"/>
</dbReference>
<dbReference type="SUPFAM" id="SSF75011">
    <property type="entry name" value="3-carboxy-cis,cis-mucoante lactonizing enzyme"/>
    <property type="match status" value="1"/>
</dbReference>
<dbReference type="GO" id="GO:0008017">
    <property type="term" value="F:microtubule binding"/>
    <property type="evidence" value="ECO:0007669"/>
    <property type="project" value="TreeGrafter"/>
</dbReference>
<dbReference type="PROSITE" id="PS50082">
    <property type="entry name" value="WD_REPEATS_2"/>
    <property type="match status" value="2"/>
</dbReference>
<evidence type="ECO:0000313" key="14">
    <source>
        <dbReference type="WBParaSite" id="ALUE_0001534501-mRNA-1"/>
    </source>
</evidence>
<evidence type="ECO:0000256" key="3">
    <source>
        <dbReference type="ARBA" id="ARBA00022490"/>
    </source>
</evidence>
<sequence>MLDAYLRLVSGYFMVRYFTCGQNAHFVRHKWSLSMGSIDERDENYEMLNAENANLRERVYELERKVQSQEDELVCLRSSTADLLRRLTILEQSASQQSLTQRTAPSHTNDVFSRLSATSHSAERARVTGNRAFSQSTYNLRSYNSPPILANGHRTISPSPIRRSSIGSGTSNGCDQETPPQHTTNLPRRYMRNGPAKANIVNVPTGRSARGSPMRKWMSNADMKENNNNNIDHLRSTPKVNGVNNSSSPMLTLSNSPHNAKSLLCNVRDPVYFAEQRMLQVFIRGKPVMLTVPDSVATINPLRELDAPKKGAQLEWVHGYRGKDSRGNLHELPTGELVYFTGAVVVLHNPDEATQRHYTQHTSEIKCIAIHPNKLHIATGQTSRHSPEKKILNEHRSPICSPSELGSILEADQTQAHVRIWDSVTLQTLRILGTRDASFEKGISCVAFSRTDGGTLLAAIDDSFEHTLSVWDWQRSKRLTETKSANDQVFACEFHPLFKNVIVSFGKGHFNFWTFDEITLSKKPAVFEGRDRPKLVLSICFTENGYVASGDSNGTISLWDPKTIKIIKQAIKVHDGGVWALCSIGGGRIVSGGKDRSLIEWNVVDLVRVHGPTLGRDRPKLVLSICFTENGYVASGDSNGTISLWDPKTIKIIKQAVKVHDGGVWALCSIGGGRIVSGGKDRSLIEWNVVDLVRVHGPTLLPDDAGIIRTIAPASGSLVLVGTTRNAILRGDMKRGFHYVHQGHADELWALCAHPSTGQFLSGSIDGTLRLWDSLSKAVVWSMQIQEGVSCVDFHCSGNIFAIGTPVGSWIVYDTGTRDPVLTIAESTQPISNVRFSPNGKLIAIATKARFLTYFQNLISTSIPYPRIFIVSLRRRNSRLGFASFITALDWSIDGNLIRTNNNDFEQHIWCVSSGRLAGTNAVRDASWSSSRCLVSFENGCITQNLPGVMAIERSPDSTFVAVAIDNGAIRFYEYPTTTVAALYKEIFGHSAFIANLAFLPSRLISIGARDAAIFQWRL</sequence>
<name>A0A9J2Q1I9_ASCLU</name>
<dbReference type="PANTHER" id="PTHR13720">
    <property type="entry name" value="WD-40 REPEAT PROTEIN"/>
    <property type="match status" value="1"/>
</dbReference>
<evidence type="ECO:0000256" key="7">
    <source>
        <dbReference type="ARBA" id="ARBA00023212"/>
    </source>
</evidence>
<reference evidence="14" key="1">
    <citation type="submission" date="2023-03" db="UniProtKB">
        <authorList>
            <consortium name="WormBaseParasite"/>
        </authorList>
    </citation>
    <scope>IDENTIFICATION</scope>
</reference>
<dbReference type="SMART" id="SM00320">
    <property type="entry name" value="WD40"/>
    <property type="match status" value="12"/>
</dbReference>
<evidence type="ECO:0000259" key="12">
    <source>
        <dbReference type="Pfam" id="PF23414"/>
    </source>
</evidence>
<dbReference type="InterPro" id="IPR011047">
    <property type="entry name" value="Quinoprotein_ADH-like_sf"/>
</dbReference>
<evidence type="ECO:0000256" key="5">
    <source>
        <dbReference type="ARBA" id="ARBA00022701"/>
    </source>
</evidence>
<feature type="coiled-coil region" evidence="9">
    <location>
        <begin position="38"/>
        <end position="72"/>
    </location>
</feature>
<keyword evidence="6" id="KW-0677">Repeat</keyword>
<dbReference type="WBParaSite" id="ALUE_0001534501-mRNA-1">
    <property type="protein sequence ID" value="ALUE_0001534501-mRNA-1"/>
    <property type="gene ID" value="ALUE_0001534501"/>
</dbReference>
<evidence type="ECO:0000259" key="11">
    <source>
        <dbReference type="Pfam" id="PF23409"/>
    </source>
</evidence>
<feature type="compositionally biased region" description="Low complexity" evidence="10">
    <location>
        <begin position="154"/>
        <end position="171"/>
    </location>
</feature>
<dbReference type="InterPro" id="IPR055439">
    <property type="entry name" value="Beta-prop_EML_1st"/>
</dbReference>
<feature type="domain" description="EML-like first beta-propeller" evidence="11">
    <location>
        <begin position="354"/>
        <end position="602"/>
    </location>
</feature>
<keyword evidence="7" id="KW-0206">Cytoskeleton</keyword>
<feature type="repeat" description="WD" evidence="8">
    <location>
        <begin position="987"/>
        <end position="1019"/>
    </location>
</feature>
<dbReference type="Gene3D" id="2.130.10.10">
    <property type="entry name" value="YVTN repeat-like/Quinoprotein amine dehydrogenase"/>
    <property type="match status" value="3"/>
</dbReference>
<feature type="compositionally biased region" description="Polar residues" evidence="10">
    <location>
        <begin position="172"/>
        <end position="186"/>
    </location>
</feature>
<comment type="subcellular location">
    <subcellularLocation>
        <location evidence="1">Cytoplasm</location>
        <location evidence="1">Cytoskeleton</location>
    </subcellularLocation>
</comment>
<dbReference type="SUPFAM" id="SSF50998">
    <property type="entry name" value="Quinoprotein alcohol dehydrogenase-like"/>
    <property type="match status" value="1"/>
</dbReference>
<keyword evidence="3" id="KW-0963">Cytoplasm</keyword>
<dbReference type="GO" id="GO:0005874">
    <property type="term" value="C:microtubule"/>
    <property type="evidence" value="ECO:0007669"/>
    <property type="project" value="UniProtKB-KW"/>
</dbReference>
<dbReference type="Proteomes" id="UP000036681">
    <property type="component" value="Unplaced"/>
</dbReference>
<dbReference type="InterPro" id="IPR049813">
    <property type="entry name" value="Elp-1-like_TD"/>
</dbReference>
<accession>A0A9J2Q1I9</accession>
<keyword evidence="5" id="KW-0493">Microtubule</keyword>
<dbReference type="GO" id="GO:0000226">
    <property type="term" value="P:microtubule cytoskeleton organization"/>
    <property type="evidence" value="ECO:0007669"/>
    <property type="project" value="TreeGrafter"/>
</dbReference>
<dbReference type="Pfam" id="PF23409">
    <property type="entry name" value="Beta-prop_EML"/>
    <property type="match status" value="2"/>
</dbReference>
<dbReference type="CDD" id="cd21931">
    <property type="entry name" value="TD_EMAP-like"/>
    <property type="match status" value="1"/>
</dbReference>
<dbReference type="SUPFAM" id="SSF69322">
    <property type="entry name" value="Tricorn protease domain 2"/>
    <property type="match status" value="1"/>
</dbReference>
<comment type="similarity">
    <text evidence="2">Belongs to the WD repeat EMAP family.</text>
</comment>
<feature type="repeat" description="WD" evidence="8">
    <location>
        <begin position="741"/>
        <end position="773"/>
    </location>
</feature>
<keyword evidence="13" id="KW-1185">Reference proteome</keyword>
<keyword evidence="4 8" id="KW-0853">WD repeat</keyword>
<evidence type="ECO:0000313" key="13">
    <source>
        <dbReference type="Proteomes" id="UP000036681"/>
    </source>
</evidence>
<feature type="region of interest" description="Disordered" evidence="10">
    <location>
        <begin position="149"/>
        <end position="191"/>
    </location>
</feature>
<dbReference type="InterPro" id="IPR001680">
    <property type="entry name" value="WD40_rpt"/>
</dbReference>
<dbReference type="InterPro" id="IPR015943">
    <property type="entry name" value="WD40/YVTN_repeat-like_dom_sf"/>
</dbReference>
<dbReference type="PANTHER" id="PTHR13720:SF50">
    <property type="entry name" value="ECHINODERM MICROTUBULE-ASSOCIATED PROTEIN-LIKE 2"/>
    <property type="match status" value="1"/>
</dbReference>
<dbReference type="GO" id="GO:0072686">
    <property type="term" value="C:mitotic spindle"/>
    <property type="evidence" value="ECO:0007669"/>
    <property type="project" value="TreeGrafter"/>
</dbReference>
<dbReference type="AlphaFoldDB" id="A0A9J2Q1I9"/>
<dbReference type="Pfam" id="PF23414">
    <property type="entry name" value="Beta-prop_EML_2"/>
    <property type="match status" value="1"/>
</dbReference>
<dbReference type="InterPro" id="IPR005108">
    <property type="entry name" value="HELP"/>
</dbReference>
<evidence type="ECO:0000256" key="8">
    <source>
        <dbReference type="PROSITE-ProRule" id="PRU00221"/>
    </source>
</evidence>
<feature type="domain" description="EML-like second beta-propeller" evidence="12">
    <location>
        <begin position="748"/>
        <end position="1019"/>
    </location>
</feature>
<evidence type="ECO:0000256" key="4">
    <source>
        <dbReference type="ARBA" id="ARBA00022574"/>
    </source>
</evidence>
<dbReference type="Pfam" id="PF03451">
    <property type="entry name" value="HELP"/>
    <property type="match status" value="1"/>
</dbReference>
<evidence type="ECO:0000256" key="9">
    <source>
        <dbReference type="SAM" id="Coils"/>
    </source>
</evidence>
<evidence type="ECO:0000256" key="6">
    <source>
        <dbReference type="ARBA" id="ARBA00022737"/>
    </source>
</evidence>
<proteinExistence type="inferred from homology"/>
<evidence type="ECO:0000256" key="10">
    <source>
        <dbReference type="SAM" id="MobiDB-lite"/>
    </source>
</evidence>
<dbReference type="PROSITE" id="PS50294">
    <property type="entry name" value="WD_REPEATS_REGION"/>
    <property type="match status" value="2"/>
</dbReference>
<keyword evidence="9" id="KW-0175">Coiled coil</keyword>
<evidence type="ECO:0000256" key="2">
    <source>
        <dbReference type="ARBA" id="ARBA00006489"/>
    </source>
</evidence>
<evidence type="ECO:0000256" key="1">
    <source>
        <dbReference type="ARBA" id="ARBA00004245"/>
    </source>
</evidence>
<organism evidence="13 14">
    <name type="scientific">Ascaris lumbricoides</name>
    <name type="common">Giant roundworm</name>
    <dbReference type="NCBI Taxonomy" id="6252"/>
    <lineage>
        <taxon>Eukaryota</taxon>
        <taxon>Metazoa</taxon>
        <taxon>Ecdysozoa</taxon>
        <taxon>Nematoda</taxon>
        <taxon>Chromadorea</taxon>
        <taxon>Rhabditida</taxon>
        <taxon>Spirurina</taxon>
        <taxon>Ascaridomorpha</taxon>
        <taxon>Ascaridoidea</taxon>
        <taxon>Ascarididae</taxon>
        <taxon>Ascaris</taxon>
    </lineage>
</organism>